<reference evidence="2" key="2">
    <citation type="journal article" date="2015" name="Fish Shellfish Immunol.">
        <title>Early steps in the European eel (Anguilla anguilla)-Vibrio vulnificus interaction in the gills: Role of the RtxA13 toxin.</title>
        <authorList>
            <person name="Callol A."/>
            <person name="Pajuelo D."/>
            <person name="Ebbesson L."/>
            <person name="Teles M."/>
            <person name="MacKenzie S."/>
            <person name="Amaro C."/>
        </authorList>
    </citation>
    <scope>NUCLEOTIDE SEQUENCE</scope>
</reference>
<evidence type="ECO:0000256" key="1">
    <source>
        <dbReference type="SAM" id="MobiDB-lite"/>
    </source>
</evidence>
<feature type="region of interest" description="Disordered" evidence="1">
    <location>
        <begin position="22"/>
        <end position="45"/>
    </location>
</feature>
<reference evidence="2" key="1">
    <citation type="submission" date="2014-11" db="EMBL/GenBank/DDBJ databases">
        <authorList>
            <person name="Amaro Gonzalez C."/>
        </authorList>
    </citation>
    <scope>NUCLEOTIDE SEQUENCE</scope>
</reference>
<protein>
    <submittedName>
        <fullName evidence="2">Uncharacterized protein</fullName>
    </submittedName>
</protein>
<proteinExistence type="predicted"/>
<organism evidence="2">
    <name type="scientific">Anguilla anguilla</name>
    <name type="common">European freshwater eel</name>
    <name type="synonym">Muraena anguilla</name>
    <dbReference type="NCBI Taxonomy" id="7936"/>
    <lineage>
        <taxon>Eukaryota</taxon>
        <taxon>Metazoa</taxon>
        <taxon>Chordata</taxon>
        <taxon>Craniata</taxon>
        <taxon>Vertebrata</taxon>
        <taxon>Euteleostomi</taxon>
        <taxon>Actinopterygii</taxon>
        <taxon>Neopterygii</taxon>
        <taxon>Teleostei</taxon>
        <taxon>Anguilliformes</taxon>
        <taxon>Anguillidae</taxon>
        <taxon>Anguilla</taxon>
    </lineage>
</organism>
<dbReference type="AlphaFoldDB" id="A0A0E9S2B0"/>
<name>A0A0E9S2B0_ANGAN</name>
<evidence type="ECO:0000313" key="2">
    <source>
        <dbReference type="EMBL" id="JAH35327.1"/>
    </source>
</evidence>
<dbReference type="EMBL" id="GBXM01073250">
    <property type="protein sequence ID" value="JAH35327.1"/>
    <property type="molecule type" value="Transcribed_RNA"/>
</dbReference>
<accession>A0A0E9S2B0</accession>
<sequence length="72" mass="8093">MCRFMLSPTVPIQPFRRQKRSCCANDTPHQNPLFRPHKQEPPPKNVCVPSISKPVAVPAITNSWSQVNASPE</sequence>